<evidence type="ECO:0000313" key="4">
    <source>
        <dbReference type="EMBL" id="GFH49987.1"/>
    </source>
</evidence>
<evidence type="ECO:0000259" key="3">
    <source>
        <dbReference type="Pfam" id="PF07819"/>
    </source>
</evidence>
<comment type="caution">
    <text evidence="4">The sequence shown here is derived from an EMBL/GenBank/DDBJ whole genome shotgun (WGS) entry which is preliminary data.</text>
</comment>
<dbReference type="SUPFAM" id="SSF53474">
    <property type="entry name" value="alpha/beta-Hydrolases"/>
    <property type="match status" value="1"/>
</dbReference>
<dbReference type="InterPro" id="IPR012908">
    <property type="entry name" value="PGAP1-ab_dom-like"/>
</dbReference>
<feature type="signal peptide" evidence="2">
    <location>
        <begin position="1"/>
        <end position="26"/>
    </location>
</feature>
<keyword evidence="1" id="KW-0378">Hydrolase</keyword>
<gene>
    <name evidence="4" type="ORF">CTEN210_06463</name>
</gene>
<comment type="similarity">
    <text evidence="1">Belongs to the GPI inositol-deacylase family.</text>
</comment>
<dbReference type="PANTHER" id="PTHR47909:SF2">
    <property type="entry name" value="GPI INOSITOL-DEACYLASE"/>
    <property type="match status" value="1"/>
</dbReference>
<dbReference type="InterPro" id="IPR029058">
    <property type="entry name" value="AB_hydrolase_fold"/>
</dbReference>
<sequence length="365" mass="39765">MRGYLPARAARILFLFTVIASNGTQAFISSSQSYQRPITNRYESSSNLSSSTNLSSSLNDIKAAVIVPGFLTGADEMQPLVDALQKRGIPSIAVPFPNNHWIPCLGGRSARPILERIDYTVRHLAYHNGDVTKVPKEIKYSWIDCALDFNDNPGGVLEVGGSSEVDLFPQNVNPRGEFLSESIPDRKDAKGRIALIGHSAGGWISRVYLSNRNYGGRSYNGSELVHSLVTLGSPNANAPGAAFKSIEWINREEIPDNVRALAVAGKGFQGDKCGTFTKNAYSFCCSEGSDGSQYDGDGVTPVFSALAMEGKNCDKLVLEGDILHFSFGDTFGGDLFTGDLARMQRERNLSWYASDEAIEQWVGWL</sequence>
<evidence type="ECO:0000256" key="1">
    <source>
        <dbReference type="RuleBase" id="RU365011"/>
    </source>
</evidence>
<comment type="function">
    <text evidence="1">Involved in inositol deacylation of GPI-anchored proteins which plays important roles in the quality control and ER-associated degradation of GPI-anchored proteins.</text>
</comment>
<feature type="domain" description="GPI inositol-deacylase PGAP1-like alpha/beta" evidence="3">
    <location>
        <begin position="187"/>
        <end position="239"/>
    </location>
</feature>
<dbReference type="AlphaFoldDB" id="A0AAD3CQ28"/>
<comment type="subcellular location">
    <subcellularLocation>
        <location evidence="1">Endoplasmic reticulum membrane</location>
    </subcellularLocation>
</comment>
<dbReference type="PANTHER" id="PTHR47909">
    <property type="entry name" value="ALPHA/BETA-HYDROLASES SUPERFAMILY PROTEIN"/>
    <property type="match status" value="1"/>
</dbReference>
<dbReference type="Proteomes" id="UP001054902">
    <property type="component" value="Unassembled WGS sequence"/>
</dbReference>
<organism evidence="4 5">
    <name type="scientific">Chaetoceros tenuissimus</name>
    <dbReference type="NCBI Taxonomy" id="426638"/>
    <lineage>
        <taxon>Eukaryota</taxon>
        <taxon>Sar</taxon>
        <taxon>Stramenopiles</taxon>
        <taxon>Ochrophyta</taxon>
        <taxon>Bacillariophyta</taxon>
        <taxon>Coscinodiscophyceae</taxon>
        <taxon>Chaetocerotophycidae</taxon>
        <taxon>Chaetocerotales</taxon>
        <taxon>Chaetocerotaceae</taxon>
        <taxon>Chaetoceros</taxon>
    </lineage>
</organism>
<dbReference type="GO" id="GO:0005789">
    <property type="term" value="C:endoplasmic reticulum membrane"/>
    <property type="evidence" value="ECO:0007669"/>
    <property type="project" value="UniProtKB-SubCell"/>
</dbReference>
<accession>A0AAD3CQ28</accession>
<dbReference type="GO" id="GO:0015031">
    <property type="term" value="P:protein transport"/>
    <property type="evidence" value="ECO:0007669"/>
    <property type="project" value="UniProtKB-KW"/>
</dbReference>
<proteinExistence type="inferred from homology"/>
<dbReference type="EMBL" id="BLLK01000038">
    <property type="protein sequence ID" value="GFH49987.1"/>
    <property type="molecule type" value="Genomic_DNA"/>
</dbReference>
<name>A0AAD3CQ28_9STRA</name>
<dbReference type="Pfam" id="PF07819">
    <property type="entry name" value="PGAP1"/>
    <property type="match status" value="1"/>
</dbReference>
<protein>
    <recommendedName>
        <fullName evidence="1">GPI inositol-deacylase</fullName>
        <ecNumber evidence="1">3.1.-.-</ecNumber>
    </recommendedName>
</protein>
<keyword evidence="5" id="KW-1185">Reference proteome</keyword>
<keyword evidence="1" id="KW-0472">Membrane</keyword>
<dbReference type="GO" id="GO:0016788">
    <property type="term" value="F:hydrolase activity, acting on ester bonds"/>
    <property type="evidence" value="ECO:0007669"/>
    <property type="project" value="InterPro"/>
</dbReference>
<reference evidence="4 5" key="1">
    <citation type="journal article" date="2021" name="Sci. Rep.">
        <title>The genome of the diatom Chaetoceros tenuissimus carries an ancient integrated fragment of an extant virus.</title>
        <authorList>
            <person name="Hongo Y."/>
            <person name="Kimura K."/>
            <person name="Takaki Y."/>
            <person name="Yoshida Y."/>
            <person name="Baba S."/>
            <person name="Kobayashi G."/>
            <person name="Nagasaki K."/>
            <person name="Hano T."/>
            <person name="Tomaru Y."/>
        </authorList>
    </citation>
    <scope>NUCLEOTIDE SEQUENCE [LARGE SCALE GENOMIC DNA]</scope>
    <source>
        <strain evidence="4 5">NIES-3715</strain>
    </source>
</reference>
<dbReference type="EC" id="3.1.-.-" evidence="1"/>
<keyword evidence="1" id="KW-0813">Transport</keyword>
<feature type="chain" id="PRO_5042076582" description="GPI inositol-deacylase" evidence="2">
    <location>
        <begin position="27"/>
        <end position="365"/>
    </location>
</feature>
<keyword evidence="2" id="KW-0732">Signal</keyword>
<evidence type="ECO:0000256" key="2">
    <source>
        <dbReference type="SAM" id="SignalP"/>
    </source>
</evidence>
<dbReference type="Gene3D" id="3.40.50.1820">
    <property type="entry name" value="alpha/beta hydrolase"/>
    <property type="match status" value="1"/>
</dbReference>
<evidence type="ECO:0000313" key="5">
    <source>
        <dbReference type="Proteomes" id="UP001054902"/>
    </source>
</evidence>
<keyword evidence="1" id="KW-0256">Endoplasmic reticulum</keyword>
<keyword evidence="1" id="KW-0653">Protein transport</keyword>